<dbReference type="Pfam" id="PF00831">
    <property type="entry name" value="Ribosomal_L29"/>
    <property type="match status" value="1"/>
</dbReference>
<evidence type="ECO:0000256" key="2">
    <source>
        <dbReference type="ARBA" id="ARBA00022980"/>
    </source>
</evidence>
<dbReference type="EMBL" id="VWOX01000014">
    <property type="protein sequence ID" value="KAA5540211.1"/>
    <property type="molecule type" value="Genomic_DNA"/>
</dbReference>
<dbReference type="SUPFAM" id="SSF46561">
    <property type="entry name" value="Ribosomal protein L29 (L29p)"/>
    <property type="match status" value="1"/>
</dbReference>
<evidence type="ECO:0000256" key="1">
    <source>
        <dbReference type="ARBA" id="ARBA00009254"/>
    </source>
</evidence>
<accession>A0A5M6CYD8</accession>
<dbReference type="GO" id="GO:0006412">
    <property type="term" value="P:translation"/>
    <property type="evidence" value="ECO:0007669"/>
    <property type="project" value="UniProtKB-UniRule"/>
</dbReference>
<dbReference type="RefSeq" id="WP_150078685.1">
    <property type="nucleotide sequence ID" value="NZ_VWOX01000014.1"/>
</dbReference>
<keyword evidence="3 5" id="KW-0687">Ribonucleoprotein</keyword>
<comment type="similarity">
    <text evidence="1 5">Belongs to the universal ribosomal protein uL29 family.</text>
</comment>
<evidence type="ECO:0000313" key="7">
    <source>
        <dbReference type="Proteomes" id="UP000324479"/>
    </source>
</evidence>
<dbReference type="InterPro" id="IPR036049">
    <property type="entry name" value="Ribosomal_uL29_sf"/>
</dbReference>
<evidence type="ECO:0000256" key="4">
    <source>
        <dbReference type="ARBA" id="ARBA00035204"/>
    </source>
</evidence>
<evidence type="ECO:0000313" key="6">
    <source>
        <dbReference type="EMBL" id="KAA5540211.1"/>
    </source>
</evidence>
<dbReference type="HAMAP" id="MF_00374">
    <property type="entry name" value="Ribosomal_uL29"/>
    <property type="match status" value="1"/>
</dbReference>
<dbReference type="Gene3D" id="1.10.287.310">
    <property type="match status" value="1"/>
</dbReference>
<dbReference type="GO" id="GO:0003735">
    <property type="term" value="F:structural constituent of ribosome"/>
    <property type="evidence" value="ECO:0007669"/>
    <property type="project" value="InterPro"/>
</dbReference>
<dbReference type="InterPro" id="IPR001854">
    <property type="entry name" value="Ribosomal_uL29"/>
</dbReference>
<dbReference type="PANTHER" id="PTHR10916">
    <property type="entry name" value="60S RIBOSOMAL PROTEIN L35/50S RIBOSOMAL PROTEIN L29"/>
    <property type="match status" value="1"/>
</dbReference>
<dbReference type="GO" id="GO:0022625">
    <property type="term" value="C:cytosolic large ribosomal subunit"/>
    <property type="evidence" value="ECO:0007669"/>
    <property type="project" value="TreeGrafter"/>
</dbReference>
<sequence length="72" mass="8176">MTSNSELREMSDEQLEATAAEAAQTLFRLRFQSQSERLNTPSDIRKNRRLIARIKTIQTERAKPANSTPAEA</sequence>
<protein>
    <recommendedName>
        <fullName evidence="4 5">Large ribosomal subunit protein uL29</fullName>
    </recommendedName>
</protein>
<gene>
    <name evidence="5 6" type="primary">rpmC</name>
    <name evidence="6" type="ORF">FYK55_21485</name>
</gene>
<evidence type="ECO:0000256" key="5">
    <source>
        <dbReference type="HAMAP-Rule" id="MF_00374"/>
    </source>
</evidence>
<dbReference type="PANTHER" id="PTHR10916:SF0">
    <property type="entry name" value="LARGE RIBOSOMAL SUBUNIT PROTEIN UL29C"/>
    <property type="match status" value="1"/>
</dbReference>
<keyword evidence="2 5" id="KW-0689">Ribosomal protein</keyword>
<comment type="caution">
    <text evidence="6">The sequence shown here is derived from an EMBL/GenBank/DDBJ whole genome shotgun (WGS) entry which is preliminary data.</text>
</comment>
<dbReference type="CDD" id="cd00427">
    <property type="entry name" value="Ribosomal_L29_HIP"/>
    <property type="match status" value="1"/>
</dbReference>
<dbReference type="NCBIfam" id="TIGR00012">
    <property type="entry name" value="L29"/>
    <property type="match status" value="1"/>
</dbReference>
<evidence type="ECO:0000256" key="3">
    <source>
        <dbReference type="ARBA" id="ARBA00023274"/>
    </source>
</evidence>
<organism evidence="6 7">
    <name type="scientific">Roseiconus nitratireducens</name>
    <dbReference type="NCBI Taxonomy" id="2605748"/>
    <lineage>
        <taxon>Bacteria</taxon>
        <taxon>Pseudomonadati</taxon>
        <taxon>Planctomycetota</taxon>
        <taxon>Planctomycetia</taxon>
        <taxon>Pirellulales</taxon>
        <taxon>Pirellulaceae</taxon>
        <taxon>Roseiconus</taxon>
    </lineage>
</organism>
<proteinExistence type="inferred from homology"/>
<dbReference type="InterPro" id="IPR050063">
    <property type="entry name" value="Ribosomal_protein_uL29"/>
</dbReference>
<name>A0A5M6CYD8_9BACT</name>
<keyword evidence="7" id="KW-1185">Reference proteome</keyword>
<reference evidence="6 7" key="1">
    <citation type="submission" date="2019-08" db="EMBL/GenBank/DDBJ databases">
        <authorList>
            <person name="Dhanesh K."/>
            <person name="Kumar G."/>
            <person name="Sasikala C."/>
            <person name="Venkata Ramana C."/>
        </authorList>
    </citation>
    <scope>NUCLEOTIDE SEQUENCE [LARGE SCALE GENOMIC DNA]</scope>
    <source>
        <strain evidence="6 7">JC645</strain>
    </source>
</reference>
<dbReference type="Proteomes" id="UP000324479">
    <property type="component" value="Unassembled WGS sequence"/>
</dbReference>
<dbReference type="AlphaFoldDB" id="A0A5M6CYD8"/>